<evidence type="ECO:0008006" key="4">
    <source>
        <dbReference type="Google" id="ProtNLM"/>
    </source>
</evidence>
<accession>A0A0N9BDR2</accession>
<dbReference type="OrthoDB" id="8197at10239"/>
<evidence type="ECO:0000256" key="1">
    <source>
        <dbReference type="SAM" id="MobiDB-lite"/>
    </source>
</evidence>
<feature type="region of interest" description="Disordered" evidence="1">
    <location>
        <begin position="169"/>
        <end position="208"/>
    </location>
</feature>
<evidence type="ECO:0000313" key="3">
    <source>
        <dbReference type="Proteomes" id="UP000203948"/>
    </source>
</evidence>
<evidence type="ECO:0000313" key="2">
    <source>
        <dbReference type="EMBL" id="ALA48157.1"/>
    </source>
</evidence>
<dbReference type="GeneID" id="26517091"/>
<dbReference type="KEGG" id="vg:26517091"/>
<dbReference type="Proteomes" id="UP000203948">
    <property type="component" value="Segment"/>
</dbReference>
<organism evidence="2 3">
    <name type="scientific">Mycobacterium phage Phlei</name>
    <dbReference type="NCBI Taxonomy" id="1690684"/>
    <lineage>
        <taxon>Viruses</taxon>
        <taxon>Duplodnaviria</taxon>
        <taxon>Heunggongvirae</taxon>
        <taxon>Uroviricota</taxon>
        <taxon>Caudoviricetes</taxon>
        <taxon>Phleivirus</taxon>
        <taxon>Phleivirus Phlei</taxon>
    </lineage>
</organism>
<dbReference type="Pfam" id="PF25684">
    <property type="entry name" value="Mycobacteriophage_Gp53"/>
    <property type="match status" value="1"/>
</dbReference>
<keyword evidence="3" id="KW-1185">Reference proteome</keyword>
<proteinExistence type="predicted"/>
<feature type="compositionally biased region" description="Polar residues" evidence="1">
    <location>
        <begin position="189"/>
        <end position="203"/>
    </location>
</feature>
<protein>
    <recommendedName>
        <fullName evidence="4">DNA binding protein</fullName>
    </recommendedName>
</protein>
<reference evidence="2 3" key="1">
    <citation type="journal article" date="2016" name="Arch. Virol.">
        <title>Genome sequence of a cluster A13 mycobacteriophage detected in Mycobacterium phlei over a half century ago.</title>
        <authorList>
            <person name="Marton S."/>
            <person name="Feher E."/>
            <person name="Horvath B."/>
            <person name="Haber K."/>
            <person name="Somogyi P."/>
            <person name="Minarovits J."/>
            <person name="Banyai K."/>
        </authorList>
    </citation>
    <scope>NUCLEOTIDE SEQUENCE [LARGE SCALE GENOMIC DNA]</scope>
</reference>
<sequence length="230" mass="25896">MSPKDYELEDAYLRIRSTIKRAARSVAYQWPGVIDAEDVVQEIATRLWEHPESLLKIADMEPKAQYRAIVGMGHQIAKIERDRYDHFKCSYRYSVDEVKRVLNKGVLVKDVKGFDEAVFDLMEALEFLVVKTPQYADAILARYADGEDPTSSAEKKMLSRALTSLANAMNASNRRRKAQRDDGPGSRKAITNAQAHTISSSQYDGEDADWSEANRVERSMGIGFGAGGWK</sequence>
<dbReference type="RefSeq" id="YP_009188038.1">
    <property type="nucleotide sequence ID" value="NC_028662.1"/>
</dbReference>
<dbReference type="InterPro" id="IPR057899">
    <property type="entry name" value="Gp53"/>
</dbReference>
<name>A0A0N9BDR2_9CAUD</name>
<dbReference type="EMBL" id="KT206225">
    <property type="protein sequence ID" value="ALA48157.1"/>
    <property type="molecule type" value="Genomic_DNA"/>
</dbReference>